<dbReference type="Proteomes" id="UP000228952">
    <property type="component" value="Unassembled WGS sequence"/>
</dbReference>
<evidence type="ECO:0000256" key="3">
    <source>
        <dbReference type="HAMAP-Rule" id="MF_01151"/>
    </source>
</evidence>
<dbReference type="InterPro" id="IPR000740">
    <property type="entry name" value="GrpE"/>
</dbReference>
<dbReference type="AlphaFoldDB" id="A0A2M7W1C0"/>
<keyword evidence="2 3" id="KW-0143">Chaperone</keyword>
<sequence>MKKNENKKTQETTEQELQLTQLTEQVVDLDTKLRTALADFQNLRKELEKQHEMRESVIKKHVFNDLIDIFSDLFFAVEQLPEELKKDSHIAGIVNIMAKYKDLLKNHGVTEISFEEGTDYDPKYAEVLGIVNHKEFDNKIAQTIQPGFRIGEVLIKPARVMIYKKDNS</sequence>
<dbReference type="GO" id="GO:0006457">
    <property type="term" value="P:protein folding"/>
    <property type="evidence" value="ECO:0007669"/>
    <property type="project" value="InterPro"/>
</dbReference>
<dbReference type="PANTHER" id="PTHR21237">
    <property type="entry name" value="GRPE PROTEIN"/>
    <property type="match status" value="1"/>
</dbReference>
<dbReference type="GO" id="GO:0005737">
    <property type="term" value="C:cytoplasm"/>
    <property type="evidence" value="ECO:0007669"/>
    <property type="project" value="UniProtKB-SubCell"/>
</dbReference>
<evidence type="ECO:0000313" key="7">
    <source>
        <dbReference type="Proteomes" id="UP000228952"/>
    </source>
</evidence>
<protein>
    <recommendedName>
        <fullName evidence="3 4">Protein GrpE</fullName>
    </recommendedName>
    <alternativeName>
        <fullName evidence="3">HSP-70 cofactor</fullName>
    </alternativeName>
</protein>
<accession>A0A2M7W1C0</accession>
<organism evidence="6 7">
    <name type="scientific">Candidatus Dojkabacteria bacterium CG_4_10_14_0_2_um_filter_Dojkabacteria_WS6_41_15</name>
    <dbReference type="NCBI Taxonomy" id="2014249"/>
    <lineage>
        <taxon>Bacteria</taxon>
        <taxon>Candidatus Dojkabacteria</taxon>
    </lineage>
</organism>
<dbReference type="PANTHER" id="PTHR21237:SF23">
    <property type="entry name" value="GRPE PROTEIN HOMOLOG, MITOCHONDRIAL"/>
    <property type="match status" value="1"/>
</dbReference>
<dbReference type="InterPro" id="IPR013805">
    <property type="entry name" value="GrpE_CC"/>
</dbReference>
<dbReference type="Gene3D" id="2.30.22.10">
    <property type="entry name" value="Head domain of nucleotide exchange factor GrpE"/>
    <property type="match status" value="1"/>
</dbReference>
<dbReference type="SUPFAM" id="SSF58014">
    <property type="entry name" value="Coiled-coil domain of nucleotide exchange factor GrpE"/>
    <property type="match status" value="1"/>
</dbReference>
<name>A0A2M7W1C0_9BACT</name>
<dbReference type="GO" id="GO:0042803">
    <property type="term" value="F:protein homodimerization activity"/>
    <property type="evidence" value="ECO:0007669"/>
    <property type="project" value="InterPro"/>
</dbReference>
<dbReference type="PROSITE" id="PS01071">
    <property type="entry name" value="GRPE"/>
    <property type="match status" value="1"/>
</dbReference>
<reference evidence="7" key="1">
    <citation type="submission" date="2017-09" db="EMBL/GenBank/DDBJ databases">
        <title>Depth-based differentiation of microbial function through sediment-hosted aquifers and enrichment of novel symbionts in the deep terrestrial subsurface.</title>
        <authorList>
            <person name="Probst A.J."/>
            <person name="Ladd B."/>
            <person name="Jarett J.K."/>
            <person name="Geller-Mcgrath D.E."/>
            <person name="Sieber C.M.K."/>
            <person name="Emerson J.B."/>
            <person name="Anantharaman K."/>
            <person name="Thomas B.C."/>
            <person name="Malmstrom R."/>
            <person name="Stieglmeier M."/>
            <person name="Klingl A."/>
            <person name="Woyke T."/>
            <person name="Ryan C.M."/>
            <person name="Banfield J.F."/>
        </authorList>
    </citation>
    <scope>NUCLEOTIDE SEQUENCE [LARGE SCALE GENOMIC DNA]</scope>
</reference>
<evidence type="ECO:0000256" key="5">
    <source>
        <dbReference type="RuleBase" id="RU004478"/>
    </source>
</evidence>
<dbReference type="GO" id="GO:0051087">
    <property type="term" value="F:protein-folding chaperone binding"/>
    <property type="evidence" value="ECO:0007669"/>
    <property type="project" value="InterPro"/>
</dbReference>
<comment type="similarity">
    <text evidence="1 3 5">Belongs to the GrpE family.</text>
</comment>
<dbReference type="GO" id="GO:0051082">
    <property type="term" value="F:unfolded protein binding"/>
    <property type="evidence" value="ECO:0007669"/>
    <property type="project" value="TreeGrafter"/>
</dbReference>
<comment type="function">
    <text evidence="3 4">Participates actively in the response to hyperosmotic and heat shock by preventing the aggregation of stress-denatured proteins, in association with DnaK and GrpE. It is the nucleotide exchange factor for DnaK and may function as a thermosensor. Unfolded proteins bind initially to DnaJ; upon interaction with the DnaJ-bound protein, DnaK hydrolyzes its bound ATP, resulting in the formation of a stable complex. GrpE releases ADP from DnaK; ATP binding to DnaK triggers the release of the substrate protein, thus completing the reaction cycle. Several rounds of ATP-dependent interactions between DnaJ, DnaK and GrpE are required for fully efficient folding.</text>
</comment>
<dbReference type="EMBL" id="PFQB01000128">
    <property type="protein sequence ID" value="PJA12086.1"/>
    <property type="molecule type" value="Genomic_DNA"/>
</dbReference>
<dbReference type="Gene3D" id="3.90.20.20">
    <property type="match status" value="1"/>
</dbReference>
<keyword evidence="3" id="KW-0963">Cytoplasm</keyword>
<evidence type="ECO:0000256" key="2">
    <source>
        <dbReference type="ARBA" id="ARBA00023186"/>
    </source>
</evidence>
<dbReference type="Pfam" id="PF01025">
    <property type="entry name" value="GrpE"/>
    <property type="match status" value="1"/>
</dbReference>
<dbReference type="PRINTS" id="PR00773">
    <property type="entry name" value="GRPEPROTEIN"/>
</dbReference>
<proteinExistence type="inferred from homology"/>
<comment type="subcellular location">
    <subcellularLocation>
        <location evidence="3">Cytoplasm</location>
    </subcellularLocation>
</comment>
<evidence type="ECO:0000313" key="6">
    <source>
        <dbReference type="EMBL" id="PJA12086.1"/>
    </source>
</evidence>
<dbReference type="SUPFAM" id="SSF51064">
    <property type="entry name" value="Head domain of nucleotide exchange factor GrpE"/>
    <property type="match status" value="1"/>
</dbReference>
<dbReference type="HAMAP" id="MF_01151">
    <property type="entry name" value="GrpE"/>
    <property type="match status" value="1"/>
</dbReference>
<evidence type="ECO:0000256" key="4">
    <source>
        <dbReference type="RuleBase" id="RU000639"/>
    </source>
</evidence>
<dbReference type="GO" id="GO:0000774">
    <property type="term" value="F:adenyl-nucleotide exchange factor activity"/>
    <property type="evidence" value="ECO:0007669"/>
    <property type="project" value="InterPro"/>
</dbReference>
<gene>
    <name evidence="3 6" type="primary">grpE</name>
    <name evidence="6" type="ORF">COX64_05095</name>
</gene>
<comment type="subunit">
    <text evidence="3">Homodimer.</text>
</comment>
<comment type="caution">
    <text evidence="6">The sequence shown here is derived from an EMBL/GenBank/DDBJ whole genome shotgun (WGS) entry which is preliminary data.</text>
</comment>
<dbReference type="InterPro" id="IPR009012">
    <property type="entry name" value="GrpE_head"/>
</dbReference>
<keyword evidence="3 4" id="KW-0346">Stress response</keyword>
<evidence type="ECO:0000256" key="1">
    <source>
        <dbReference type="ARBA" id="ARBA00009054"/>
    </source>
</evidence>